<dbReference type="EMBL" id="CXOI01000057">
    <property type="protein sequence ID" value="CTP91061.1"/>
    <property type="molecule type" value="Genomic_DNA"/>
</dbReference>
<name>A0A0K2ZZ45_9XANT</name>
<dbReference type="Proteomes" id="UP000046187">
    <property type="component" value="Unassembled WGS sequence"/>
</dbReference>
<dbReference type="RefSeq" id="WP_053836242.1">
    <property type="nucleotide sequence ID" value="NZ_CXOI01000057.1"/>
</dbReference>
<keyword evidence="3" id="KW-1185">Reference proteome</keyword>
<organism evidence="2 3">
    <name type="scientific">Xanthomonas graminis pv. arrhenatheri LMG 727</name>
    <dbReference type="NCBI Taxonomy" id="1195923"/>
    <lineage>
        <taxon>Bacteria</taxon>
        <taxon>Pseudomonadati</taxon>
        <taxon>Pseudomonadota</taxon>
        <taxon>Gammaproteobacteria</taxon>
        <taxon>Lysobacterales</taxon>
        <taxon>Lysobacteraceae</taxon>
        <taxon>Xanthomonas</taxon>
        <taxon>Xanthomonas translucens group</taxon>
        <taxon>Xanthomonas graminis</taxon>
    </lineage>
</organism>
<evidence type="ECO:0000256" key="1">
    <source>
        <dbReference type="SAM" id="MobiDB-lite"/>
    </source>
</evidence>
<evidence type="ECO:0000313" key="3">
    <source>
        <dbReference type="Proteomes" id="UP000046187"/>
    </source>
</evidence>
<dbReference type="AlphaFoldDB" id="A0A0K2ZZ45"/>
<reference evidence="3" key="1">
    <citation type="submission" date="2015-07" db="EMBL/GenBank/DDBJ databases">
        <authorList>
            <person name="Wibberg D."/>
        </authorList>
    </citation>
    <scope>NUCLEOTIDE SEQUENCE [LARGE SCALE GENOMIC DNA]</scope>
</reference>
<accession>A0A0K2ZZ45</accession>
<protein>
    <submittedName>
        <fullName evidence="2">Uncharacterized protein</fullName>
    </submittedName>
</protein>
<evidence type="ECO:0000313" key="2">
    <source>
        <dbReference type="EMBL" id="CTP91061.1"/>
    </source>
</evidence>
<sequence length="103" mass="11676">MRDDKDPGTQEIQGLGRRGRPPADGIAAKSGADRAREFRQRRKELRSKLERKRGGWRDASDAILVEMIQRAMSVPSEKSRAKLIAIYAAELAERYPRDLIRSA</sequence>
<gene>
    <name evidence="2" type="ORF">XTALMG727_3289</name>
</gene>
<feature type="region of interest" description="Disordered" evidence="1">
    <location>
        <begin position="1"/>
        <end position="40"/>
    </location>
</feature>
<proteinExistence type="predicted"/>